<organism evidence="1">
    <name type="scientific">Geladintestivirus 2</name>
    <dbReference type="NCBI Taxonomy" id="3233134"/>
    <lineage>
        <taxon>Viruses</taxon>
        <taxon>Duplodnaviria</taxon>
        <taxon>Heunggongvirae</taxon>
        <taxon>Uroviricota</taxon>
        <taxon>Caudoviricetes</taxon>
        <taxon>Crassvirales</taxon>
    </lineage>
</organism>
<proteinExistence type="predicted"/>
<protein>
    <submittedName>
        <fullName evidence="1">Uncharacterized protein</fullName>
    </submittedName>
</protein>
<accession>A0AAU8ML20</accession>
<sequence length="60" mass="7365">MIQFILIILILLGIKMKVNYLERRLYRLKTSNIIKKDDVNYNKEEKLNMKKKIKRKKRGE</sequence>
<evidence type="ECO:0000313" key="1">
    <source>
        <dbReference type="EMBL" id="XCO00631.1"/>
    </source>
</evidence>
<name>A0AAU8ML20_9CAUD</name>
<reference evidence="1" key="1">
    <citation type="submission" date="2024-06" db="EMBL/GenBank/DDBJ databases">
        <title>Intestivirid acquisition increases across infancy in a wild primate population.</title>
        <authorList>
            <person name="Schneider-Creas I.A."/>
            <person name="Moya I.L."/>
            <person name="Chiou K.L."/>
            <person name="Baniel A."/>
            <person name="Azanaw Haile A."/>
            <person name="Kebede F."/>
            <person name="Abebe B."/>
            <person name="Snyder-Mackler N."/>
            <person name="Varsani A."/>
        </authorList>
    </citation>
    <scope>NUCLEOTIDE SEQUENCE</scope>
    <source>
        <strain evidence="1">Int_RNL_2018_0288_CRY</strain>
    </source>
</reference>
<dbReference type="EMBL" id="PP965500">
    <property type="protein sequence ID" value="XCO00631.1"/>
    <property type="molecule type" value="Genomic_DNA"/>
</dbReference>